<reference evidence="3" key="1">
    <citation type="journal article" date="2017" name="bioRxiv">
        <title>Conservation of a gene cluster reveals novel cercosporin biosynthetic mechanisms and extends production to the genus Colletotrichum.</title>
        <authorList>
            <person name="de Jonge R."/>
            <person name="Ebert M.K."/>
            <person name="Huitt-Roehl C.R."/>
            <person name="Pal P."/>
            <person name="Suttle J.C."/>
            <person name="Spanner R.E."/>
            <person name="Neubauer J.D."/>
            <person name="Jurick W.M.II."/>
            <person name="Stott K.A."/>
            <person name="Secor G.A."/>
            <person name="Thomma B.P.H.J."/>
            <person name="Van de Peer Y."/>
            <person name="Townsend C.A."/>
            <person name="Bolton M.D."/>
        </authorList>
    </citation>
    <scope>NUCLEOTIDE SEQUENCE [LARGE SCALE GENOMIC DNA]</scope>
    <source>
        <strain evidence="3">CBS538.71</strain>
    </source>
</reference>
<protein>
    <submittedName>
        <fullName evidence="2">Uncharacterized protein</fullName>
    </submittedName>
</protein>
<dbReference type="STRING" id="357750.A0A2S6CE87"/>
<feature type="transmembrane region" description="Helical" evidence="1">
    <location>
        <begin position="203"/>
        <end position="222"/>
    </location>
</feature>
<feature type="transmembrane region" description="Helical" evidence="1">
    <location>
        <begin position="248"/>
        <end position="269"/>
    </location>
</feature>
<keyword evidence="3" id="KW-1185">Reference proteome</keyword>
<name>A0A2S6CE87_9PEZI</name>
<dbReference type="OrthoDB" id="72269at2759"/>
<feature type="transmembrane region" description="Helical" evidence="1">
    <location>
        <begin position="172"/>
        <end position="191"/>
    </location>
</feature>
<keyword evidence="1" id="KW-1133">Transmembrane helix</keyword>
<comment type="caution">
    <text evidence="2">The sequence shown here is derived from an EMBL/GenBank/DDBJ whole genome shotgun (WGS) entry which is preliminary data.</text>
</comment>
<keyword evidence="1" id="KW-0812">Transmembrane</keyword>
<evidence type="ECO:0000313" key="3">
    <source>
        <dbReference type="Proteomes" id="UP000237631"/>
    </source>
</evidence>
<accession>A0A2S6CE87</accession>
<proteinExistence type="predicted"/>
<keyword evidence="1" id="KW-0472">Membrane</keyword>
<dbReference type="EMBL" id="PNEN01000475">
    <property type="protein sequence ID" value="PPJ58027.1"/>
    <property type="molecule type" value="Genomic_DNA"/>
</dbReference>
<dbReference type="Proteomes" id="UP000237631">
    <property type="component" value="Unassembled WGS sequence"/>
</dbReference>
<evidence type="ECO:0000313" key="2">
    <source>
        <dbReference type="EMBL" id="PPJ58027.1"/>
    </source>
</evidence>
<feature type="transmembrane region" description="Helical" evidence="1">
    <location>
        <begin position="349"/>
        <end position="369"/>
    </location>
</feature>
<organism evidence="2 3">
    <name type="scientific">Cercospora berteroae</name>
    <dbReference type="NCBI Taxonomy" id="357750"/>
    <lineage>
        <taxon>Eukaryota</taxon>
        <taxon>Fungi</taxon>
        <taxon>Dikarya</taxon>
        <taxon>Ascomycota</taxon>
        <taxon>Pezizomycotina</taxon>
        <taxon>Dothideomycetes</taxon>
        <taxon>Dothideomycetidae</taxon>
        <taxon>Mycosphaerellales</taxon>
        <taxon>Mycosphaerellaceae</taxon>
        <taxon>Cercospora</taxon>
    </lineage>
</organism>
<evidence type="ECO:0000256" key="1">
    <source>
        <dbReference type="SAM" id="Phobius"/>
    </source>
</evidence>
<feature type="transmembrane region" description="Helical" evidence="1">
    <location>
        <begin position="6"/>
        <end position="23"/>
    </location>
</feature>
<sequence>MGVLRYGTAAVLAGVVVVAHLALQKQFETNGLWSLDTILVHKNKTLPNTKIPLKLPSTGLAGLDSYFNFMLSFFWVSFDPRNVRAHLQGNHLLGTLSSIWIIQLLEAHGTTKAASAGIIFSTYFLEIMGELLGIGLFTPIWCIVHLLITSAPSTKSDARVTKLSAPKSSLRALGYALLVGHVIPTVLMLQLEADGEGIASKQIWTIARLFHPVYLFVCLQIFKTLFGGGSSAPATDAPQRLLATRRKLYQFSILASGFFHVTSLAMLFADKLFAGWLREDVLPGLHVGTMFIPAPFWTRTNMSFETAVAVFLQWDYTCSAGAIVIWAASQWLEAVSVSKTDGTRVIETLGQSVLVALLAGPAAAAAFLLQERDTALAARLLEGKGPKQQ</sequence>
<gene>
    <name evidence="2" type="ORF">CBER1_03839</name>
</gene>
<feature type="transmembrane region" description="Helical" evidence="1">
    <location>
        <begin position="131"/>
        <end position="151"/>
    </location>
</feature>
<dbReference type="AlphaFoldDB" id="A0A2S6CE87"/>
<feature type="transmembrane region" description="Helical" evidence="1">
    <location>
        <begin position="281"/>
        <end position="298"/>
    </location>
</feature>
<feature type="transmembrane region" description="Helical" evidence="1">
    <location>
        <begin position="310"/>
        <end position="329"/>
    </location>
</feature>